<organism evidence="1 2">
    <name type="scientific">Lederbergia galactosidilytica</name>
    <dbReference type="NCBI Taxonomy" id="217031"/>
    <lineage>
        <taxon>Bacteria</taxon>
        <taxon>Bacillati</taxon>
        <taxon>Bacillota</taxon>
        <taxon>Bacilli</taxon>
        <taxon>Bacillales</taxon>
        <taxon>Bacillaceae</taxon>
        <taxon>Lederbergia</taxon>
    </lineage>
</organism>
<reference evidence="1 2" key="1">
    <citation type="submission" date="2015-06" db="EMBL/GenBank/DDBJ databases">
        <title>Genome sequencing project of Bacillus galactosidilyticus PL133.</title>
        <authorList>
            <person name="Gaiero J."/>
            <person name="Nicol R."/>
            <person name="Habash M."/>
        </authorList>
    </citation>
    <scope>NUCLEOTIDE SEQUENCE [LARGE SCALE GENOMIC DNA]</scope>
    <source>
        <strain evidence="1 2">PL133</strain>
    </source>
</reference>
<dbReference type="EMBL" id="LGPB01000103">
    <property type="protein sequence ID" value="KRG11979.1"/>
    <property type="molecule type" value="Genomic_DNA"/>
</dbReference>
<dbReference type="Proteomes" id="UP000053881">
    <property type="component" value="Unassembled WGS sequence"/>
</dbReference>
<comment type="caution">
    <text evidence="1">The sequence shown here is derived from an EMBL/GenBank/DDBJ whole genome shotgun (WGS) entry which is preliminary data.</text>
</comment>
<accession>A0A0Q9XTM4</accession>
<sequence>MVDKNTKALFQNIPADPPEIKSTWDQYVLFDLEEYSESGIDIQEFLRVTAEEAEIRIEEAKGK</sequence>
<gene>
    <name evidence="1" type="ORF">ACA29_12890</name>
</gene>
<evidence type="ECO:0000313" key="2">
    <source>
        <dbReference type="Proteomes" id="UP000053881"/>
    </source>
</evidence>
<name>A0A0Q9XTM4_9BACI</name>
<dbReference type="AlphaFoldDB" id="A0A0Q9XTM4"/>
<protein>
    <submittedName>
        <fullName evidence="1">Uncharacterized protein</fullName>
    </submittedName>
</protein>
<proteinExistence type="predicted"/>
<dbReference type="PATRIC" id="fig|217031.4.peg.4296"/>
<evidence type="ECO:0000313" key="1">
    <source>
        <dbReference type="EMBL" id="KRG11979.1"/>
    </source>
</evidence>